<dbReference type="InterPro" id="IPR036259">
    <property type="entry name" value="MFS_trans_sf"/>
</dbReference>
<feature type="transmembrane region" description="Helical" evidence="25">
    <location>
        <begin position="249"/>
        <end position="276"/>
    </location>
</feature>
<dbReference type="GO" id="GO:0005765">
    <property type="term" value="C:lysosomal membrane"/>
    <property type="evidence" value="ECO:0007669"/>
    <property type="project" value="UniProtKB-SubCell"/>
</dbReference>
<evidence type="ECO:0000256" key="12">
    <source>
        <dbReference type="ARBA" id="ARBA00044891"/>
    </source>
</evidence>
<evidence type="ECO:0000256" key="5">
    <source>
        <dbReference type="ARBA" id="ARBA00022989"/>
    </source>
</evidence>
<comment type="catalytic activity">
    <reaction evidence="10">
        <text>L-alpha-aminoacyl-L-arginine(out) = L-alpha-aminoacyl-L-arginine(in)</text>
        <dbReference type="Rhea" id="RHEA:79367"/>
        <dbReference type="ChEBI" id="CHEBI:229968"/>
    </reaction>
</comment>
<reference evidence="27 28" key="1">
    <citation type="submission" date="2015-11" db="EMBL/GenBank/DDBJ databases">
        <title>Genomic analysis of 38 Legionella species identifies large and diverse effector repertoires.</title>
        <authorList>
            <person name="Burstein D."/>
            <person name="Amaro F."/>
            <person name="Zusman T."/>
            <person name="Lifshitz Z."/>
            <person name="Cohen O."/>
            <person name="Gilbert J.A."/>
            <person name="Pupko T."/>
            <person name="Shuman H.A."/>
            <person name="Segal G."/>
        </authorList>
    </citation>
    <scope>NUCLEOTIDE SEQUENCE [LARGE SCALE GENOMIC DNA]</scope>
    <source>
        <strain evidence="27 28">Bercovier 4</strain>
    </source>
</reference>
<evidence type="ECO:0000256" key="14">
    <source>
        <dbReference type="ARBA" id="ARBA00044898"/>
    </source>
</evidence>
<evidence type="ECO:0000256" key="4">
    <source>
        <dbReference type="ARBA" id="ARBA00022692"/>
    </source>
</evidence>
<keyword evidence="28" id="KW-1185">Reference proteome</keyword>
<feature type="transmembrane region" description="Helical" evidence="25">
    <location>
        <begin position="288"/>
        <end position="305"/>
    </location>
</feature>
<evidence type="ECO:0000256" key="3">
    <source>
        <dbReference type="ARBA" id="ARBA00022448"/>
    </source>
</evidence>
<dbReference type="Gene3D" id="1.20.1250.20">
    <property type="entry name" value="MFS general substrate transporter like domains"/>
    <property type="match status" value="2"/>
</dbReference>
<feature type="transmembrane region" description="Helical" evidence="25">
    <location>
        <begin position="12"/>
        <end position="31"/>
    </location>
</feature>
<comment type="catalytic activity">
    <reaction evidence="18">
        <text>L-histidyl-L-alpha-amino acid(out) = L-histidyl-L-alpha-amino acid(in)</text>
        <dbReference type="Rhea" id="RHEA:79379"/>
        <dbReference type="ChEBI" id="CHEBI:229964"/>
    </reaction>
</comment>
<protein>
    <recommendedName>
        <fullName evidence="21">Lysosomal dipeptide transporter MFSD1</fullName>
    </recommendedName>
    <alternativeName>
        <fullName evidence="22">Major facilitator superfamily domain-containing protein 1</fullName>
    </alternativeName>
</protein>
<dbReference type="AlphaFoldDB" id="A0A0W0WIJ1"/>
<comment type="catalytic activity">
    <reaction evidence="12">
        <text>L-lysyl-L-alpha-amino acid(out) = L-lysyl-L-alpha-amino acid(in)</text>
        <dbReference type="Rhea" id="RHEA:79387"/>
        <dbReference type="ChEBI" id="CHEBI:229965"/>
    </reaction>
</comment>
<comment type="similarity">
    <text evidence="2">Belongs to the major facilitator superfamily.</text>
</comment>
<dbReference type="InterPro" id="IPR020846">
    <property type="entry name" value="MFS_dom"/>
</dbReference>
<evidence type="ECO:0000256" key="21">
    <source>
        <dbReference type="ARBA" id="ARBA00044985"/>
    </source>
</evidence>
<evidence type="ECO:0000256" key="9">
    <source>
        <dbReference type="ARBA" id="ARBA00044878"/>
    </source>
</evidence>
<feature type="transmembrane region" description="Helical" evidence="25">
    <location>
        <begin position="391"/>
        <end position="410"/>
    </location>
</feature>
<dbReference type="OrthoDB" id="5620971at2"/>
<gene>
    <name evidence="27" type="ORF">Lisr_0468</name>
</gene>
<comment type="subunit">
    <text evidence="24">Homodimer. Interacts with lysosomal protein GLMP (via lumenal domain); the interaction starts while both proteins are still in the endoplasmic reticulum and is required for stabilization of MFSD1 in lysosomes but has no direct effect on its targeting to lysosomes or transporter activity.</text>
</comment>
<comment type="catalytic activity">
    <reaction evidence="14">
        <text>L-aspartyl-L-lysine(out) = L-aspartyl-L-lysine(in)</text>
        <dbReference type="Rhea" id="RHEA:79411"/>
        <dbReference type="ChEBI" id="CHEBI:229953"/>
    </reaction>
</comment>
<evidence type="ECO:0000256" key="13">
    <source>
        <dbReference type="ARBA" id="ARBA00044893"/>
    </source>
</evidence>
<evidence type="ECO:0000256" key="23">
    <source>
        <dbReference type="ARBA" id="ARBA00045709"/>
    </source>
</evidence>
<evidence type="ECO:0000256" key="7">
    <source>
        <dbReference type="ARBA" id="ARBA00023228"/>
    </source>
</evidence>
<accession>A0A0W0WIJ1</accession>
<evidence type="ECO:0000256" key="22">
    <source>
        <dbReference type="ARBA" id="ARBA00045018"/>
    </source>
</evidence>
<proteinExistence type="inferred from homology"/>
<dbReference type="PATRIC" id="fig|454.4.peg.491"/>
<evidence type="ECO:0000259" key="26">
    <source>
        <dbReference type="PROSITE" id="PS50850"/>
    </source>
</evidence>
<evidence type="ECO:0000256" key="20">
    <source>
        <dbReference type="ARBA" id="ARBA00044924"/>
    </source>
</evidence>
<comment type="subcellular location">
    <subcellularLocation>
        <location evidence="1">Lysosome membrane</location>
        <topology evidence="1">Multi-pass membrane protein</topology>
    </subcellularLocation>
</comment>
<dbReference type="RefSeq" id="WP_058500851.1">
    <property type="nucleotide sequence ID" value="NZ_CAAAJA010000028.1"/>
</dbReference>
<dbReference type="Pfam" id="PF07690">
    <property type="entry name" value="MFS_1"/>
    <property type="match status" value="1"/>
</dbReference>
<evidence type="ECO:0000256" key="19">
    <source>
        <dbReference type="ARBA" id="ARBA00044919"/>
    </source>
</evidence>
<dbReference type="GO" id="GO:0022857">
    <property type="term" value="F:transmembrane transporter activity"/>
    <property type="evidence" value="ECO:0007669"/>
    <property type="project" value="InterPro"/>
</dbReference>
<comment type="catalytic activity">
    <reaction evidence="8">
        <text>L-lysyl-L-alanine(out) = L-lysyl-L-alanine(in)</text>
        <dbReference type="Rhea" id="RHEA:79399"/>
        <dbReference type="ChEBI" id="CHEBI:229954"/>
    </reaction>
</comment>
<feature type="transmembrane region" description="Helical" evidence="25">
    <location>
        <begin position="82"/>
        <end position="100"/>
    </location>
</feature>
<evidence type="ECO:0000256" key="24">
    <source>
        <dbReference type="ARBA" id="ARBA00046376"/>
    </source>
</evidence>
<dbReference type="PROSITE" id="PS50850">
    <property type="entry name" value="MFS"/>
    <property type="match status" value="1"/>
</dbReference>
<evidence type="ECO:0000313" key="27">
    <source>
        <dbReference type="EMBL" id="KTD32145.1"/>
    </source>
</evidence>
<comment type="catalytic activity">
    <reaction evidence="17">
        <text>L-arginyl-glycine(out) = L-arginyl-glycine(in)</text>
        <dbReference type="Rhea" id="RHEA:79391"/>
        <dbReference type="ChEBI" id="CHEBI:229955"/>
    </reaction>
</comment>
<name>A0A0W0WIJ1_9GAMM</name>
<comment type="caution">
    <text evidence="27">The sequence shown here is derived from an EMBL/GenBank/DDBJ whole genome shotgun (WGS) entry which is preliminary data.</text>
</comment>
<feature type="transmembrane region" description="Helical" evidence="25">
    <location>
        <begin position="138"/>
        <end position="155"/>
    </location>
</feature>
<comment type="catalytic activity">
    <reaction evidence="13">
        <text>L-alpha-aminoacyl-L-lysine(out) = L-alpha-aminoacyl-L-lysine(in)</text>
        <dbReference type="Rhea" id="RHEA:79383"/>
        <dbReference type="ChEBI" id="CHEBI:229966"/>
    </reaction>
</comment>
<dbReference type="SUPFAM" id="SSF103473">
    <property type="entry name" value="MFS general substrate transporter"/>
    <property type="match status" value="1"/>
</dbReference>
<evidence type="ECO:0000256" key="1">
    <source>
        <dbReference type="ARBA" id="ARBA00004155"/>
    </source>
</evidence>
<keyword evidence="7" id="KW-0458">Lysosome</keyword>
<evidence type="ECO:0000256" key="6">
    <source>
        <dbReference type="ARBA" id="ARBA00023136"/>
    </source>
</evidence>
<evidence type="ECO:0000256" key="8">
    <source>
        <dbReference type="ARBA" id="ARBA00044876"/>
    </source>
</evidence>
<keyword evidence="3" id="KW-0813">Transport</keyword>
<comment type="catalytic activity">
    <reaction evidence="19">
        <text>L-alanyl-L-lysine(out) = L-alanyl-L-lysine(in)</text>
        <dbReference type="Rhea" id="RHEA:79415"/>
        <dbReference type="ChEBI" id="CHEBI:192470"/>
    </reaction>
</comment>
<dbReference type="InterPro" id="IPR011701">
    <property type="entry name" value="MFS"/>
</dbReference>
<evidence type="ECO:0000256" key="16">
    <source>
        <dbReference type="ARBA" id="ARBA00044900"/>
    </source>
</evidence>
<feature type="transmembrane region" description="Helical" evidence="25">
    <location>
        <begin position="221"/>
        <end position="243"/>
    </location>
</feature>
<evidence type="ECO:0000256" key="18">
    <source>
        <dbReference type="ARBA" id="ARBA00044912"/>
    </source>
</evidence>
<dbReference type="PANTHER" id="PTHR23512:SF3">
    <property type="entry name" value="MAJOR FACILITATOR SUPERFAMILY DOMAIN-CONTAINING PROTEIN 1"/>
    <property type="match status" value="1"/>
</dbReference>
<comment type="catalytic activity">
    <reaction evidence="11">
        <text>L-alpha-aminoacyl-L-histidine(out) = L-alpha-aminoacyl-L-histidine(in)</text>
        <dbReference type="Rhea" id="RHEA:79375"/>
        <dbReference type="ChEBI" id="CHEBI:229967"/>
    </reaction>
</comment>
<comment type="catalytic activity">
    <reaction evidence="15">
        <text>L-arginyl-L-alpha-amino acid(out) = L-arginyl-L-alpha-amino acid(in)</text>
        <dbReference type="Rhea" id="RHEA:79371"/>
        <dbReference type="ChEBI" id="CHEBI:84315"/>
    </reaction>
</comment>
<comment type="catalytic activity">
    <reaction evidence="9">
        <text>L-histidyl-glycine(out) = L-histidyl-glycine(in)</text>
        <dbReference type="Rhea" id="RHEA:79395"/>
        <dbReference type="ChEBI" id="CHEBI:229957"/>
    </reaction>
</comment>
<evidence type="ECO:0000256" key="25">
    <source>
        <dbReference type="SAM" id="Phobius"/>
    </source>
</evidence>
<keyword evidence="5 25" id="KW-1133">Transmembrane helix</keyword>
<feature type="domain" description="Major facilitator superfamily (MFS) profile" evidence="26">
    <location>
        <begin position="16"/>
        <end position="414"/>
    </location>
</feature>
<dbReference type="EMBL" id="LNYH01000014">
    <property type="protein sequence ID" value="KTD32145.1"/>
    <property type="molecule type" value="Genomic_DNA"/>
</dbReference>
<comment type="catalytic activity">
    <reaction evidence="16">
        <text>L-lysyl-L-lysine(out) = L-lysyl-L-lysine(in)</text>
        <dbReference type="Rhea" id="RHEA:79403"/>
        <dbReference type="ChEBI" id="CHEBI:229956"/>
    </reaction>
</comment>
<comment type="function">
    <text evidence="23">Lysosomal dipeptide uniporter that selectively exports lysine, arginine or histidine-containing dipeptides with a net positive charge from the lysosome lumen into the cytosol. Could play a role in a specific type of protein O-glycosylation indirectly regulating macrophages migration and tissue invasion. Also essential for liver homeostasis.</text>
</comment>
<evidence type="ECO:0000256" key="17">
    <source>
        <dbReference type="ARBA" id="ARBA00044903"/>
    </source>
</evidence>
<keyword evidence="4 25" id="KW-0812">Transmembrane</keyword>
<evidence type="ECO:0000256" key="10">
    <source>
        <dbReference type="ARBA" id="ARBA00044881"/>
    </source>
</evidence>
<evidence type="ECO:0000256" key="11">
    <source>
        <dbReference type="ARBA" id="ARBA00044884"/>
    </source>
</evidence>
<feature type="transmembrane region" description="Helical" evidence="25">
    <location>
        <begin position="311"/>
        <end position="330"/>
    </location>
</feature>
<dbReference type="Proteomes" id="UP000054761">
    <property type="component" value="Unassembled WGS sequence"/>
</dbReference>
<comment type="catalytic activity">
    <reaction evidence="20">
        <text>L-lysyl-glycine(out) = L-lysyl-glycine(in)</text>
        <dbReference type="Rhea" id="RHEA:79407"/>
        <dbReference type="ChEBI" id="CHEBI:191202"/>
    </reaction>
</comment>
<evidence type="ECO:0000313" key="28">
    <source>
        <dbReference type="Proteomes" id="UP000054761"/>
    </source>
</evidence>
<evidence type="ECO:0000256" key="2">
    <source>
        <dbReference type="ARBA" id="ARBA00008335"/>
    </source>
</evidence>
<sequence length="418" mass="46747">MSLKNNLLLQKLYPWLIWTLAAGFFFYKYFIQVSPSVISSQLMNTFALSGAGLGHLAACFFYAYLIMQIPAGLILDRYSPRMILFLASFLCAVGILIFAHSQQLYWAELSRFLNGLTAAFAAVACFKLITLWFPPERFALMAGLSMAMAMLGAISGEAPLSYLVSRYDWRKSLEIIAVFGFLLSFLILFILSDKKTDGAQRKKPEKLFPNIKGICKNRQTWLLSLYSGLAFSPVSVFGGLWGVSFIEKAYGLVSINAASAVSLIFVGFAIGCPFSGWLSDYMQRRKPLMWFGTLTAFLSLSLILYAPISSFILYFLLFLFGLGTSCFFLCFSMIKEIHSLVFAGTVLGFMNTFDSLCEALTEPFVGKLLDISWNGQQLNGVRLFSVVDYRFGLSVLSIYLALSIFLLFFIKETGTHCK</sequence>
<feature type="transmembrane region" description="Helical" evidence="25">
    <location>
        <begin position="112"/>
        <end position="133"/>
    </location>
</feature>
<keyword evidence="6 25" id="KW-0472">Membrane</keyword>
<feature type="transmembrane region" description="Helical" evidence="25">
    <location>
        <begin position="175"/>
        <end position="192"/>
    </location>
</feature>
<evidence type="ECO:0000256" key="15">
    <source>
        <dbReference type="ARBA" id="ARBA00044899"/>
    </source>
</evidence>
<dbReference type="InterPro" id="IPR052187">
    <property type="entry name" value="MFSD1"/>
</dbReference>
<dbReference type="PANTHER" id="PTHR23512">
    <property type="entry name" value="MAJOR FACILITATOR SUPERFAMILY DOMAIN-CONTAINING PROTEIN 1"/>
    <property type="match status" value="1"/>
</dbReference>
<feature type="transmembrane region" description="Helical" evidence="25">
    <location>
        <begin position="51"/>
        <end position="75"/>
    </location>
</feature>
<organism evidence="27 28">
    <name type="scientific">Legionella israelensis</name>
    <dbReference type="NCBI Taxonomy" id="454"/>
    <lineage>
        <taxon>Bacteria</taxon>
        <taxon>Pseudomonadati</taxon>
        <taxon>Pseudomonadota</taxon>
        <taxon>Gammaproteobacteria</taxon>
        <taxon>Legionellales</taxon>
        <taxon>Legionellaceae</taxon>
        <taxon>Legionella</taxon>
    </lineage>
</organism>